<evidence type="ECO:0000313" key="8">
    <source>
        <dbReference type="Proteomes" id="UP000078348"/>
    </source>
</evidence>
<accession>A0A196SP00</accession>
<feature type="region of interest" description="Disordered" evidence="5">
    <location>
        <begin position="194"/>
        <end position="223"/>
    </location>
</feature>
<dbReference type="OrthoDB" id="757982at2759"/>
<evidence type="ECO:0000256" key="3">
    <source>
        <dbReference type="ARBA" id="ARBA00022771"/>
    </source>
</evidence>
<protein>
    <recommendedName>
        <fullName evidence="6">Zinc finger PHD-type domain-containing protein</fullName>
    </recommendedName>
</protein>
<comment type="caution">
    <text evidence="7">The sequence shown here is derived from an EMBL/GenBank/DDBJ whole genome shotgun (WGS) entry which is preliminary data.</text>
</comment>
<dbReference type="CDD" id="cd15566">
    <property type="entry name" value="PHD3_NSD"/>
    <property type="match status" value="1"/>
</dbReference>
<evidence type="ECO:0000256" key="5">
    <source>
        <dbReference type="SAM" id="MobiDB-lite"/>
    </source>
</evidence>
<dbReference type="AlphaFoldDB" id="A0A196SP00"/>
<keyword evidence="4" id="KW-0862">Zinc</keyword>
<feature type="compositionally biased region" description="Basic residues" evidence="5">
    <location>
        <begin position="198"/>
        <end position="208"/>
    </location>
</feature>
<keyword evidence="2" id="KW-0677">Repeat</keyword>
<dbReference type="InterPro" id="IPR019786">
    <property type="entry name" value="Zinc_finger_PHD-type_CS"/>
</dbReference>
<dbReference type="SUPFAM" id="SSF57889">
    <property type="entry name" value="Cysteine-rich domain"/>
    <property type="match status" value="1"/>
</dbReference>
<dbReference type="Pfam" id="PF23004">
    <property type="entry name" value="PHDvar_NSD"/>
    <property type="match status" value="1"/>
</dbReference>
<keyword evidence="3" id="KW-0863">Zinc-finger</keyword>
<gene>
    <name evidence="7" type="ORF">AV274_0369</name>
</gene>
<name>A0A196SP00_BLAHN</name>
<evidence type="ECO:0000259" key="6">
    <source>
        <dbReference type="SMART" id="SM00249"/>
    </source>
</evidence>
<dbReference type="InterPro" id="IPR055197">
    <property type="entry name" value="PHDvar_NSD"/>
</dbReference>
<dbReference type="GO" id="GO:0008270">
    <property type="term" value="F:zinc ion binding"/>
    <property type="evidence" value="ECO:0007669"/>
    <property type="project" value="UniProtKB-KW"/>
</dbReference>
<evidence type="ECO:0000313" key="7">
    <source>
        <dbReference type="EMBL" id="OAO17912.1"/>
    </source>
</evidence>
<organism evidence="7 8">
    <name type="scientific">Blastocystis sp. subtype 1 (strain ATCC 50177 / NandII)</name>
    <dbReference type="NCBI Taxonomy" id="478820"/>
    <lineage>
        <taxon>Eukaryota</taxon>
        <taxon>Sar</taxon>
        <taxon>Stramenopiles</taxon>
        <taxon>Bigyra</taxon>
        <taxon>Opalozoa</taxon>
        <taxon>Opalinata</taxon>
        <taxon>Blastocystidae</taxon>
        <taxon>Blastocystis</taxon>
    </lineage>
</organism>
<sequence>MEVEDLPAKEERNENPHAVPGIPQYALCFKCFKPFCDVKCRGQCMRYFHSCCINMNGNRYKSWKCPLCANKETEKFTKLFRHVREESADRHETTGSGFSEVALLDTVVSHKKRDTFALKTIKCGECDKRNRSQLLRCITCGTLYHRGCLPLNCIQLSGRFVICPAHYQNSGTDYLNDALKEQFDKLRGITVGTGRGGHSIRGRGRGRGRGGVGGNHGNRGNKRLSHLITSDPTLCGMKTKEIVCERCGKVRRCPGYIDRNYLPKHWCCEDDTWDKRQMSCEQEEPERKEEAKEEEAQGKMITPAIWGGETIKTNTKFSPSALNCISLINYIYFSKIAQRATQRVNYLGFVSSSYAFDHHMGGQDAVTQSLAENTPLCKKAQSLLAFFRSSTSLSIREIMNDQTFYSTVFDNQKPLLVQCVRFMLEKNLIVLENEGPLTEESVFVFNDHPEVKGASLKELRLHRSFNCS</sequence>
<dbReference type="PROSITE" id="PS01359">
    <property type="entry name" value="ZF_PHD_1"/>
    <property type="match status" value="1"/>
</dbReference>
<proteinExistence type="predicted"/>
<feature type="domain" description="Zinc finger PHD-type" evidence="6">
    <location>
        <begin position="27"/>
        <end position="69"/>
    </location>
</feature>
<reference evidence="7 8" key="1">
    <citation type="submission" date="2016-05" db="EMBL/GenBank/DDBJ databases">
        <title>Nuclear genome of Blastocystis sp. subtype 1 NandII.</title>
        <authorList>
            <person name="Gentekaki E."/>
            <person name="Curtis B."/>
            <person name="Stairs C."/>
            <person name="Eme L."/>
            <person name="Herman E."/>
            <person name="Klimes V."/>
            <person name="Arias M.C."/>
            <person name="Elias M."/>
            <person name="Hilliou F."/>
            <person name="Klute M."/>
            <person name="Malik S.-B."/>
            <person name="Pightling A."/>
            <person name="Rachubinski R."/>
            <person name="Salas D."/>
            <person name="Schlacht A."/>
            <person name="Suga H."/>
            <person name="Archibald J."/>
            <person name="Ball S.G."/>
            <person name="Clark G."/>
            <person name="Dacks J."/>
            <person name="Van Der Giezen M."/>
            <person name="Tsaousis A."/>
            <person name="Roger A."/>
        </authorList>
    </citation>
    <scope>NUCLEOTIDE SEQUENCE [LARGE SCALE GENOMIC DNA]</scope>
    <source>
        <strain evidence="8">ATCC 50177 / NandII</strain>
    </source>
</reference>
<evidence type="ECO:0000256" key="2">
    <source>
        <dbReference type="ARBA" id="ARBA00022737"/>
    </source>
</evidence>
<dbReference type="InterPro" id="IPR001965">
    <property type="entry name" value="Znf_PHD"/>
</dbReference>
<dbReference type="Gene3D" id="3.30.40.100">
    <property type="match status" value="1"/>
</dbReference>
<dbReference type="GO" id="GO:0006338">
    <property type="term" value="P:chromatin remodeling"/>
    <property type="evidence" value="ECO:0007669"/>
    <property type="project" value="UniProtKB-ARBA"/>
</dbReference>
<evidence type="ECO:0000256" key="1">
    <source>
        <dbReference type="ARBA" id="ARBA00022723"/>
    </source>
</evidence>
<dbReference type="EMBL" id="LXWW01000013">
    <property type="protein sequence ID" value="OAO17912.1"/>
    <property type="molecule type" value="Genomic_DNA"/>
</dbReference>
<keyword evidence="8" id="KW-1185">Reference proteome</keyword>
<keyword evidence="1" id="KW-0479">Metal-binding</keyword>
<feature type="domain" description="Zinc finger PHD-type" evidence="6">
    <location>
        <begin position="122"/>
        <end position="167"/>
    </location>
</feature>
<dbReference type="SMART" id="SM00249">
    <property type="entry name" value="PHD"/>
    <property type="match status" value="2"/>
</dbReference>
<dbReference type="InterPro" id="IPR046349">
    <property type="entry name" value="C1-like_sf"/>
</dbReference>
<evidence type="ECO:0000256" key="4">
    <source>
        <dbReference type="ARBA" id="ARBA00022833"/>
    </source>
</evidence>
<dbReference type="Proteomes" id="UP000078348">
    <property type="component" value="Unassembled WGS sequence"/>
</dbReference>